<evidence type="ECO:0000313" key="1">
    <source>
        <dbReference type="EMBL" id="ADI18650.1"/>
    </source>
</evidence>
<dbReference type="AlphaFoldDB" id="E0XW59"/>
<dbReference type="EMBL" id="GU474896">
    <property type="protein sequence ID" value="ADI18650.1"/>
    <property type="molecule type" value="Genomic_DNA"/>
</dbReference>
<protein>
    <submittedName>
        <fullName evidence="1">Uncharacterized protein</fullName>
    </submittedName>
</protein>
<accession>E0XW59</accession>
<organism evidence="1">
    <name type="scientific">uncultured Acidobacteria bacterium HF4000_26D02</name>
    <dbReference type="NCBI Taxonomy" id="710731"/>
    <lineage>
        <taxon>Bacteria</taxon>
        <taxon>Pseudomonadati</taxon>
        <taxon>Acidobacteriota</taxon>
        <taxon>environmental samples</taxon>
    </lineage>
</organism>
<sequence length="49" mass="5383">MTQGEYILTCYGRPLPRTNSPRSGPLGRLVGVIHGDPGRRPLRVKPILS</sequence>
<name>E0XW59_9BACT</name>
<proteinExistence type="predicted"/>
<reference evidence="1" key="1">
    <citation type="journal article" date="2011" name="Environ. Microbiol.">
        <title>Time-series analyses of Monterey Bay coastal microbial picoplankton using a 'genome proxy' microarray.</title>
        <authorList>
            <person name="Rich V.I."/>
            <person name="Pham V.D."/>
            <person name="Eppley J."/>
            <person name="Shi Y."/>
            <person name="DeLong E.F."/>
        </authorList>
    </citation>
    <scope>NUCLEOTIDE SEQUENCE</scope>
</reference>